<sequence>MTWHLNDDGAFTRHAQQPGFTLMRDLGLEPADLLQHDAHHEAGHAVLALVHGIPVTRVTTIPNHQHAAHVQFAAWSGMWWSFAVTMAAGERAGERWMREVGLATPERLWNAERHCASDRHQIVETAPEPHAVVFGQMDAPDGRQALDYLSLCEAADALLTGFWPHVRTLAAELVEHRELTGRQVADISGLPLPAPPPVTIRRSPRAATGDTR</sequence>
<dbReference type="SUPFAM" id="SSF140990">
    <property type="entry name" value="FtsH protease domain-like"/>
    <property type="match status" value="1"/>
</dbReference>
<evidence type="ECO:0008006" key="4">
    <source>
        <dbReference type="Google" id="ProtNLM"/>
    </source>
</evidence>
<evidence type="ECO:0000313" key="3">
    <source>
        <dbReference type="Proteomes" id="UP000646738"/>
    </source>
</evidence>
<dbReference type="EMBL" id="BNEA01000010">
    <property type="protein sequence ID" value="GHI52713.1"/>
    <property type="molecule type" value="Genomic_DNA"/>
</dbReference>
<reference evidence="3" key="1">
    <citation type="submission" date="2023-07" db="EMBL/GenBank/DDBJ databases">
        <title>Whole genome shotgun sequence of Streptomyces achromogenes subsp. rubradiris NBRC 14000.</title>
        <authorList>
            <person name="Komaki H."/>
            <person name="Tamura T."/>
        </authorList>
    </citation>
    <scope>NUCLEOTIDE SEQUENCE [LARGE SCALE GENOMIC DNA]</scope>
    <source>
        <strain evidence="3">NBRC 14000</strain>
    </source>
</reference>
<gene>
    <name evidence="2" type="ORF">Srubr_25590</name>
</gene>
<comment type="caution">
    <text evidence="2">The sequence shown here is derived from an EMBL/GenBank/DDBJ whole genome shotgun (WGS) entry which is preliminary data.</text>
</comment>
<organism evidence="2 3">
    <name type="scientific">Streptomyces rubradiris</name>
    <name type="common">Streptomyces achromogenes subsp. rubradiris</name>
    <dbReference type="NCBI Taxonomy" id="285531"/>
    <lineage>
        <taxon>Bacteria</taxon>
        <taxon>Bacillati</taxon>
        <taxon>Actinomycetota</taxon>
        <taxon>Actinomycetes</taxon>
        <taxon>Kitasatosporales</taxon>
        <taxon>Streptomycetaceae</taxon>
        <taxon>Streptomyces</taxon>
    </lineage>
</organism>
<dbReference type="InterPro" id="IPR037219">
    <property type="entry name" value="Peptidase_M41-like"/>
</dbReference>
<keyword evidence="3" id="KW-1185">Reference proteome</keyword>
<evidence type="ECO:0000256" key="1">
    <source>
        <dbReference type="SAM" id="MobiDB-lite"/>
    </source>
</evidence>
<proteinExistence type="predicted"/>
<feature type="region of interest" description="Disordered" evidence="1">
    <location>
        <begin position="187"/>
        <end position="212"/>
    </location>
</feature>
<evidence type="ECO:0000313" key="2">
    <source>
        <dbReference type="EMBL" id="GHI52713.1"/>
    </source>
</evidence>
<name>A0ABQ3RA47_STRRR</name>
<accession>A0ABQ3RA47</accession>
<dbReference type="RefSeq" id="WP_203854991.1">
    <property type="nucleotide sequence ID" value="NZ_BNEA01000010.1"/>
</dbReference>
<dbReference type="Proteomes" id="UP000646738">
    <property type="component" value="Unassembled WGS sequence"/>
</dbReference>
<dbReference type="Gene3D" id="1.20.58.760">
    <property type="entry name" value="Peptidase M41"/>
    <property type="match status" value="1"/>
</dbReference>
<protein>
    <recommendedName>
        <fullName evidence="4">Peptidase family M41</fullName>
    </recommendedName>
</protein>